<proteinExistence type="predicted"/>
<feature type="coiled-coil region" evidence="1">
    <location>
        <begin position="51"/>
        <end position="93"/>
    </location>
</feature>
<feature type="compositionally biased region" description="Basic and acidic residues" evidence="2">
    <location>
        <begin position="1"/>
        <end position="12"/>
    </location>
</feature>
<dbReference type="Proteomes" id="UP001168363">
    <property type="component" value="Unassembled WGS sequence"/>
</dbReference>
<feature type="region of interest" description="Disordered" evidence="2">
    <location>
        <begin position="214"/>
        <end position="259"/>
    </location>
</feature>
<organism evidence="3 4">
    <name type="scientific">Nocardioides cremeus</name>
    <dbReference type="NCBI Taxonomy" id="3058044"/>
    <lineage>
        <taxon>Bacteria</taxon>
        <taxon>Bacillati</taxon>
        <taxon>Actinomycetota</taxon>
        <taxon>Actinomycetes</taxon>
        <taxon>Propionibacteriales</taxon>
        <taxon>Nocardioidaceae</taxon>
        <taxon>Nocardioides</taxon>
    </lineage>
</organism>
<protein>
    <submittedName>
        <fullName evidence="3">Uncharacterized protein</fullName>
    </submittedName>
</protein>
<accession>A0ABT8TNH5</accession>
<feature type="region of interest" description="Disordered" evidence="2">
    <location>
        <begin position="158"/>
        <end position="195"/>
    </location>
</feature>
<evidence type="ECO:0000256" key="2">
    <source>
        <dbReference type="SAM" id="MobiDB-lite"/>
    </source>
</evidence>
<feature type="compositionally biased region" description="Acidic residues" evidence="2">
    <location>
        <begin position="165"/>
        <end position="181"/>
    </location>
</feature>
<keyword evidence="4" id="KW-1185">Reference proteome</keyword>
<dbReference type="EMBL" id="JAULSC010000005">
    <property type="protein sequence ID" value="MDO3395512.1"/>
    <property type="molecule type" value="Genomic_DNA"/>
</dbReference>
<sequence length="259" mass="26852">MTDDTDSVREGAEAGASSAGEQTTRLRAELAARREASEIVAEANRISEQAAAEAESMVAEAETLASSLVQEARQRAEATLAQARAEALDLTNQAAAEAGELRARVERLLADIGGSLGDLGSLLSGAHSTVQRVQRTAESLADAGADLVDSDRPVAAPVAAAVSEPEPEAAPEAVEVVEAEPEQDREPVPAPDEEVVVESRESLYAVTALHGADVRHTAGDGGGSDVRARGAQAADEPAKDDLEEAPADPRPLGWLFRGH</sequence>
<name>A0ABT8TNH5_9ACTN</name>
<evidence type="ECO:0000313" key="4">
    <source>
        <dbReference type="Proteomes" id="UP001168363"/>
    </source>
</evidence>
<comment type="caution">
    <text evidence="3">The sequence shown here is derived from an EMBL/GenBank/DDBJ whole genome shotgun (WGS) entry which is preliminary data.</text>
</comment>
<dbReference type="RefSeq" id="WP_302706878.1">
    <property type="nucleotide sequence ID" value="NZ_JAULSC010000005.1"/>
</dbReference>
<evidence type="ECO:0000256" key="1">
    <source>
        <dbReference type="SAM" id="Coils"/>
    </source>
</evidence>
<gene>
    <name evidence="3" type="ORF">QWJ41_07285</name>
</gene>
<keyword evidence="1" id="KW-0175">Coiled coil</keyword>
<dbReference type="Gene3D" id="1.20.5.2950">
    <property type="match status" value="1"/>
</dbReference>
<evidence type="ECO:0000313" key="3">
    <source>
        <dbReference type="EMBL" id="MDO3395512.1"/>
    </source>
</evidence>
<feature type="region of interest" description="Disordered" evidence="2">
    <location>
        <begin position="1"/>
        <end position="26"/>
    </location>
</feature>
<reference evidence="3" key="1">
    <citation type="submission" date="2023-06" db="EMBL/GenBank/DDBJ databases">
        <title>Genome sequence of Nocardioides sp. SOB44.</title>
        <authorList>
            <person name="Zhang G."/>
        </authorList>
    </citation>
    <scope>NUCLEOTIDE SEQUENCE</scope>
    <source>
        <strain evidence="3">SOB44</strain>
    </source>
</reference>